<name>A0A8S1RGL5_9CILI</name>
<organism evidence="2 3">
    <name type="scientific">Paramecium sonneborni</name>
    <dbReference type="NCBI Taxonomy" id="65129"/>
    <lineage>
        <taxon>Eukaryota</taxon>
        <taxon>Sar</taxon>
        <taxon>Alveolata</taxon>
        <taxon>Ciliophora</taxon>
        <taxon>Intramacronucleata</taxon>
        <taxon>Oligohymenophorea</taxon>
        <taxon>Peniculida</taxon>
        <taxon>Parameciidae</taxon>
        <taxon>Paramecium</taxon>
    </lineage>
</organism>
<dbReference type="Proteomes" id="UP000692954">
    <property type="component" value="Unassembled WGS sequence"/>
</dbReference>
<dbReference type="OrthoDB" id="74705at2759"/>
<protein>
    <recommendedName>
        <fullName evidence="1">GAF domain-containing protein</fullName>
    </recommendedName>
</protein>
<evidence type="ECO:0000313" key="2">
    <source>
        <dbReference type="EMBL" id="CAD8126393.1"/>
    </source>
</evidence>
<dbReference type="InterPro" id="IPR003018">
    <property type="entry name" value="GAF"/>
</dbReference>
<dbReference type="AlphaFoldDB" id="A0A8S1RGL5"/>
<gene>
    <name evidence="2" type="ORF">PSON_ATCC_30995.1.T1670029</name>
</gene>
<dbReference type="EMBL" id="CAJJDN010000167">
    <property type="protein sequence ID" value="CAD8126393.1"/>
    <property type="molecule type" value="Genomic_DNA"/>
</dbReference>
<evidence type="ECO:0000259" key="1">
    <source>
        <dbReference type="Pfam" id="PF01590"/>
    </source>
</evidence>
<dbReference type="Pfam" id="PF01590">
    <property type="entry name" value="GAF"/>
    <property type="match status" value="1"/>
</dbReference>
<sequence>MQSPTTSINKLRNSLTTFYLKGTCSYKTSPIKEDPSILQNLLRMQQKEIDRLEHQNKNLQVLTQHQCSILYQERTLRTNSTKLQIHADLPQTLPNTRNARRSTIKNVLQAMKPPPRKIVVSNKLQMNNNECFKLSSILEANNQQAKQLYQEDSSIQLVKEILKDEDSFIDIITTYPPQQVSIIYDKIKKLINEHEQMFEIILKFKSIIDNSFNLQNIKIQLEALNQLTLQCKNILQCKNAQIITTNDETSKSYIQHIYQTKQIINLKNAKFDDRFKNENFNQLLAAPILDNNKCLGVIVCQDKSINFSNEDEILIQYICRQAQYILTNQVSNNKIEIQLQKYQHALKSLLLLQSIEDLDTKLHFSQQRLCEIMNSKDCKIVLLQQNNEIQNSIISQAIRNNKTLFIQNCYNHEHFQPNIDINTQLPIIATPIKYQNKIIGGIEFISFNKQISSIDQEILDLFIQILGINFYHFTNNQF</sequence>
<accession>A0A8S1RGL5</accession>
<feature type="domain" description="GAF" evidence="1">
    <location>
        <begin position="249"/>
        <end position="322"/>
    </location>
</feature>
<reference evidence="2" key="1">
    <citation type="submission" date="2021-01" db="EMBL/GenBank/DDBJ databases">
        <authorList>
            <consortium name="Genoscope - CEA"/>
            <person name="William W."/>
        </authorList>
    </citation>
    <scope>NUCLEOTIDE SEQUENCE</scope>
</reference>
<proteinExistence type="predicted"/>
<keyword evidence="3" id="KW-1185">Reference proteome</keyword>
<comment type="caution">
    <text evidence="2">The sequence shown here is derived from an EMBL/GenBank/DDBJ whole genome shotgun (WGS) entry which is preliminary data.</text>
</comment>
<evidence type="ECO:0000313" key="3">
    <source>
        <dbReference type="Proteomes" id="UP000692954"/>
    </source>
</evidence>